<evidence type="ECO:0000313" key="2">
    <source>
        <dbReference type="EMBL" id="AVO40152.1"/>
    </source>
</evidence>
<keyword evidence="1" id="KW-0732">Signal</keyword>
<organism evidence="2 3">
    <name type="scientific">Simplicispira suum</name>
    <dbReference type="NCBI Taxonomy" id="2109915"/>
    <lineage>
        <taxon>Bacteria</taxon>
        <taxon>Pseudomonadati</taxon>
        <taxon>Pseudomonadota</taxon>
        <taxon>Betaproteobacteria</taxon>
        <taxon>Burkholderiales</taxon>
        <taxon>Comamonadaceae</taxon>
        <taxon>Simplicispira</taxon>
    </lineage>
</organism>
<dbReference type="AlphaFoldDB" id="A0A2S0MW92"/>
<dbReference type="PRINTS" id="PR00834">
    <property type="entry name" value="PROTEASES2C"/>
</dbReference>
<keyword evidence="2" id="KW-0645">Protease</keyword>
<dbReference type="PANTHER" id="PTHR43019">
    <property type="entry name" value="SERINE ENDOPROTEASE DEGS"/>
    <property type="match status" value="1"/>
</dbReference>
<dbReference type="EMBL" id="CP027669">
    <property type="protein sequence ID" value="AVO40152.1"/>
    <property type="molecule type" value="Genomic_DNA"/>
</dbReference>
<proteinExistence type="predicted"/>
<protein>
    <submittedName>
        <fullName evidence="2">Serine protease</fullName>
    </submittedName>
</protein>
<feature type="signal peptide" evidence="1">
    <location>
        <begin position="1"/>
        <end position="25"/>
    </location>
</feature>
<dbReference type="OrthoDB" id="8581982at2"/>
<keyword evidence="2" id="KW-0378">Hydrolase</keyword>
<gene>
    <name evidence="2" type="ORF">C6571_01575</name>
</gene>
<dbReference type="Proteomes" id="UP000239326">
    <property type="component" value="Chromosome"/>
</dbReference>
<dbReference type="PANTHER" id="PTHR43019:SF23">
    <property type="entry name" value="PROTEASE DO-LIKE 5, CHLOROPLASTIC"/>
    <property type="match status" value="1"/>
</dbReference>
<dbReference type="Pfam" id="PF13365">
    <property type="entry name" value="Trypsin_2"/>
    <property type="match status" value="1"/>
</dbReference>
<dbReference type="KEGG" id="simp:C6571_01575"/>
<dbReference type="InterPro" id="IPR001940">
    <property type="entry name" value="Peptidase_S1C"/>
</dbReference>
<evidence type="ECO:0000256" key="1">
    <source>
        <dbReference type="SAM" id="SignalP"/>
    </source>
</evidence>
<dbReference type="GO" id="GO:0006508">
    <property type="term" value="P:proteolysis"/>
    <property type="evidence" value="ECO:0007669"/>
    <property type="project" value="UniProtKB-KW"/>
</dbReference>
<sequence>MPFPTRWPLRLVTSLLLPACGLANAQSSPNAGSASAPVIRASAAMSPGAAASAVSGLAGSPQEGAAPAPAIAPAAPAVPAAALSRDARRIYELSRDKLVQIRTLLRNSNTQASIGSGFFVSADGLIVTNFHVASQLALEPERYSGAYVTIDGQEGEVELLAFDVRRDLAVLRAKGLTSPAPVLEFRPAAEALAQGERIYSLGNPLDIGFAVTEGTYNGLVRRSFYPRIFFGGTLNPGMSGGPAVDDSGRVLGVNVAKRLDGEQVSFLIPAEFAQALVLRAAQAQPITEPAYDEVTRQLLVHQNLLTERFLQTPFQEQRHGKYLVPVPNDALARCWGSGRDPDFHALNLERTKCQADSDVVAGDFSTGTVRLSYEAYDAPTLGAARFARTYSQSFGNEPFLKRGNRRQTAAECTERYVDRGGLPLRAVVCMSAYRKLPGLYDMTVMAATINQSTQGVLARLDVHGIAFDNGLKLADRYLQAFRWEAAP</sequence>
<feature type="chain" id="PRO_5015764493" evidence="1">
    <location>
        <begin position="26"/>
        <end position="487"/>
    </location>
</feature>
<evidence type="ECO:0000313" key="3">
    <source>
        <dbReference type="Proteomes" id="UP000239326"/>
    </source>
</evidence>
<dbReference type="InterPro" id="IPR009003">
    <property type="entry name" value="Peptidase_S1_PA"/>
</dbReference>
<dbReference type="Gene3D" id="2.40.10.120">
    <property type="match status" value="1"/>
</dbReference>
<dbReference type="SUPFAM" id="SSF50494">
    <property type="entry name" value="Trypsin-like serine proteases"/>
    <property type="match status" value="1"/>
</dbReference>
<accession>A0A2S0MW92</accession>
<keyword evidence="3" id="KW-1185">Reference proteome</keyword>
<reference evidence="2 3" key="1">
    <citation type="submission" date="2018-03" db="EMBL/GenBank/DDBJ databases">
        <title>Genome sequencing of Simplicispira sp.</title>
        <authorList>
            <person name="Kim S.-J."/>
            <person name="Heo J."/>
            <person name="Kwon S.-W."/>
        </authorList>
    </citation>
    <scope>NUCLEOTIDE SEQUENCE [LARGE SCALE GENOMIC DNA]</scope>
    <source>
        <strain evidence="2 3">SC1-8</strain>
    </source>
</reference>
<name>A0A2S0MW92_9BURK</name>
<dbReference type="GO" id="GO:0004252">
    <property type="term" value="F:serine-type endopeptidase activity"/>
    <property type="evidence" value="ECO:0007669"/>
    <property type="project" value="InterPro"/>
</dbReference>